<evidence type="ECO:0000313" key="1">
    <source>
        <dbReference type="EMBL" id="KAF0761600.1"/>
    </source>
</evidence>
<dbReference type="EMBL" id="VUJU01002345">
    <property type="protein sequence ID" value="KAF0761600.1"/>
    <property type="molecule type" value="Genomic_DNA"/>
</dbReference>
<name>A0A6G0YUI4_APHCR</name>
<gene>
    <name evidence="1" type="ORF">FWK35_00023253</name>
</gene>
<accession>A0A6G0YUI4</accession>
<reference evidence="1 2" key="1">
    <citation type="submission" date="2019-08" db="EMBL/GenBank/DDBJ databases">
        <title>Whole genome of Aphis craccivora.</title>
        <authorList>
            <person name="Voronova N.V."/>
            <person name="Shulinski R.S."/>
            <person name="Bandarenka Y.V."/>
            <person name="Zhorov D.G."/>
            <person name="Warner D."/>
        </authorList>
    </citation>
    <scope>NUCLEOTIDE SEQUENCE [LARGE SCALE GENOMIC DNA]</scope>
    <source>
        <strain evidence="1">180601</strain>
        <tissue evidence="1">Whole Body</tissue>
    </source>
</reference>
<dbReference type="Proteomes" id="UP000478052">
    <property type="component" value="Unassembled WGS sequence"/>
</dbReference>
<evidence type="ECO:0000313" key="2">
    <source>
        <dbReference type="Proteomes" id="UP000478052"/>
    </source>
</evidence>
<proteinExistence type="predicted"/>
<comment type="caution">
    <text evidence="1">The sequence shown here is derived from an EMBL/GenBank/DDBJ whole genome shotgun (WGS) entry which is preliminary data.</text>
</comment>
<keyword evidence="2" id="KW-1185">Reference proteome</keyword>
<sequence length="117" mass="13603">MSDKSIYILFVLKINTPSFYYQEISIPISSEVKYLGIMLDKKFTLDPHIKSKRKILNSQTSLVLYLCKTIPKTYPASFPIHYYIHFISSAKWCVSNSTFQNDLKLATVNQLATEHYK</sequence>
<organism evidence="1 2">
    <name type="scientific">Aphis craccivora</name>
    <name type="common">Cowpea aphid</name>
    <dbReference type="NCBI Taxonomy" id="307492"/>
    <lineage>
        <taxon>Eukaryota</taxon>
        <taxon>Metazoa</taxon>
        <taxon>Ecdysozoa</taxon>
        <taxon>Arthropoda</taxon>
        <taxon>Hexapoda</taxon>
        <taxon>Insecta</taxon>
        <taxon>Pterygota</taxon>
        <taxon>Neoptera</taxon>
        <taxon>Paraneoptera</taxon>
        <taxon>Hemiptera</taxon>
        <taxon>Sternorrhyncha</taxon>
        <taxon>Aphidomorpha</taxon>
        <taxon>Aphidoidea</taxon>
        <taxon>Aphididae</taxon>
        <taxon>Aphidini</taxon>
        <taxon>Aphis</taxon>
        <taxon>Aphis</taxon>
    </lineage>
</organism>
<protein>
    <submittedName>
        <fullName evidence="1">Ribosome biogenesis protein TSR3 isoform X1</fullName>
    </submittedName>
</protein>
<dbReference type="AlphaFoldDB" id="A0A6G0YUI4"/>